<evidence type="ECO:0000256" key="2">
    <source>
        <dbReference type="ARBA" id="ARBA00022679"/>
    </source>
</evidence>
<evidence type="ECO:0000259" key="3">
    <source>
        <dbReference type="Pfam" id="PF00534"/>
    </source>
</evidence>
<keyword evidence="2 5" id="KW-0808">Transferase</keyword>
<feature type="domain" description="Glycosyl transferase family 1" evidence="3">
    <location>
        <begin position="196"/>
        <end position="348"/>
    </location>
</feature>
<comment type="caution">
    <text evidence="5">The sequence shown here is derived from an EMBL/GenBank/DDBJ whole genome shotgun (WGS) entry which is preliminary data.</text>
</comment>
<accession>A0ABQ3MHA5</accession>
<keyword evidence="6" id="KW-1185">Reference proteome</keyword>
<dbReference type="EMBL" id="BNAR01000006">
    <property type="protein sequence ID" value="GHH43868.1"/>
    <property type="molecule type" value="Genomic_DNA"/>
</dbReference>
<dbReference type="Pfam" id="PF00534">
    <property type="entry name" value="Glycos_transf_1"/>
    <property type="match status" value="1"/>
</dbReference>
<reference evidence="6" key="1">
    <citation type="journal article" date="2019" name="Int. J. Syst. Evol. Microbiol.">
        <title>The Global Catalogue of Microorganisms (GCM) 10K type strain sequencing project: providing services to taxonomists for standard genome sequencing and annotation.</title>
        <authorList>
            <consortium name="The Broad Institute Genomics Platform"/>
            <consortium name="The Broad Institute Genome Sequencing Center for Infectious Disease"/>
            <person name="Wu L."/>
            <person name="Ma J."/>
        </authorList>
    </citation>
    <scope>NUCLEOTIDE SEQUENCE [LARGE SCALE GENOMIC DNA]</scope>
    <source>
        <strain evidence="6">CGMCC 4.7367</strain>
    </source>
</reference>
<keyword evidence="1" id="KW-0328">Glycosyltransferase</keyword>
<gene>
    <name evidence="5" type="ORF">GCM10017774_42220</name>
</gene>
<proteinExistence type="predicted"/>
<dbReference type="RefSeq" id="WP_191300073.1">
    <property type="nucleotide sequence ID" value="NZ_BNAR01000006.1"/>
</dbReference>
<dbReference type="InterPro" id="IPR050194">
    <property type="entry name" value="Glycosyltransferase_grp1"/>
</dbReference>
<name>A0ABQ3MHA5_9PSEU</name>
<dbReference type="PANTHER" id="PTHR45947:SF3">
    <property type="entry name" value="SULFOQUINOVOSYL TRANSFERASE SQD2"/>
    <property type="match status" value="1"/>
</dbReference>
<evidence type="ECO:0000259" key="4">
    <source>
        <dbReference type="Pfam" id="PF13439"/>
    </source>
</evidence>
<dbReference type="PANTHER" id="PTHR45947">
    <property type="entry name" value="SULFOQUINOVOSYL TRANSFERASE SQD2"/>
    <property type="match status" value="1"/>
</dbReference>
<dbReference type="Pfam" id="PF13439">
    <property type="entry name" value="Glyco_transf_4"/>
    <property type="match status" value="1"/>
</dbReference>
<evidence type="ECO:0000256" key="1">
    <source>
        <dbReference type="ARBA" id="ARBA00022676"/>
    </source>
</evidence>
<dbReference type="GO" id="GO:0016740">
    <property type="term" value="F:transferase activity"/>
    <property type="evidence" value="ECO:0007669"/>
    <property type="project" value="UniProtKB-KW"/>
</dbReference>
<dbReference type="SUPFAM" id="SSF53756">
    <property type="entry name" value="UDP-Glycosyltransferase/glycogen phosphorylase"/>
    <property type="match status" value="1"/>
</dbReference>
<protein>
    <submittedName>
        <fullName evidence="5">Glycosyl transferase</fullName>
    </submittedName>
</protein>
<feature type="domain" description="Glycosyltransferase subfamily 4-like N-terminal" evidence="4">
    <location>
        <begin position="18"/>
        <end position="181"/>
    </location>
</feature>
<dbReference type="InterPro" id="IPR001296">
    <property type="entry name" value="Glyco_trans_1"/>
</dbReference>
<organism evidence="5 6">
    <name type="scientific">Lentzea cavernae</name>
    <dbReference type="NCBI Taxonomy" id="2020703"/>
    <lineage>
        <taxon>Bacteria</taxon>
        <taxon>Bacillati</taxon>
        <taxon>Actinomycetota</taxon>
        <taxon>Actinomycetes</taxon>
        <taxon>Pseudonocardiales</taxon>
        <taxon>Pseudonocardiaceae</taxon>
        <taxon>Lentzea</taxon>
    </lineage>
</organism>
<dbReference type="Proteomes" id="UP000605568">
    <property type="component" value="Unassembled WGS sequence"/>
</dbReference>
<evidence type="ECO:0000313" key="5">
    <source>
        <dbReference type="EMBL" id="GHH43868.1"/>
    </source>
</evidence>
<dbReference type="Gene3D" id="3.40.50.2000">
    <property type="entry name" value="Glycogen Phosphorylase B"/>
    <property type="match status" value="2"/>
</dbReference>
<sequence>MRIAMVSVVANPLTEGTGQEAHVRELSAALCGLGHEVTVYTRRAATRSADRFRTDEKYEVVQVPVGPAKPISDDELVAHLGEFAKFLAEEWRLSSPDVAHSHHWESGLAALVSAHRVQVPVVHSHHGLGPSDNEERADAERLLARRASWTVATSMQEVTQLMQLGVHRTQTTVVPPGVNLELFEPEGPVAARGSLRRVVSVGRLEPGSGLATAVAALSVVDGIELVIAGEKTQANPVAQQLRRLARQLGVLDRIVFAGAVPHAKMPALLRSADVVVCTPRSDPFGLAALEAMGCGVPVIAAAVGALADVITHNVSGLHIPTNDARALARSLRSLLTNDTKRQELGVAAHDRVSARYSRDRLAKEALAVYQRVEPEHGSE</sequence>
<dbReference type="InterPro" id="IPR028098">
    <property type="entry name" value="Glyco_trans_4-like_N"/>
</dbReference>
<evidence type="ECO:0000313" key="6">
    <source>
        <dbReference type="Proteomes" id="UP000605568"/>
    </source>
</evidence>